<feature type="compositionally biased region" description="Basic and acidic residues" evidence="1">
    <location>
        <begin position="330"/>
        <end position="342"/>
    </location>
</feature>
<comment type="caution">
    <text evidence="2">The sequence shown here is derived from an EMBL/GenBank/DDBJ whole genome shotgun (WGS) entry which is preliminary data.</text>
</comment>
<gene>
    <name evidence="2" type="ORF">MANES_06G010600v8</name>
</gene>
<dbReference type="OrthoDB" id="618331at2759"/>
<evidence type="ECO:0000256" key="1">
    <source>
        <dbReference type="SAM" id="MobiDB-lite"/>
    </source>
</evidence>
<keyword evidence="3" id="KW-1185">Reference proteome</keyword>
<evidence type="ECO:0000313" key="3">
    <source>
        <dbReference type="Proteomes" id="UP000091857"/>
    </source>
</evidence>
<protein>
    <recommendedName>
        <fullName evidence="4">Protein LNK1</fullName>
    </recommendedName>
</protein>
<dbReference type="PANTHER" id="PTHR33334">
    <property type="entry name" value="PROTEIN LNK1"/>
    <property type="match status" value="1"/>
</dbReference>
<proteinExistence type="predicted"/>
<dbReference type="Gramene" id="Manes.06G010600.1.v8.1">
    <property type="protein sequence ID" value="Manes.06G010600.1.v8.1.CDS"/>
    <property type="gene ID" value="Manes.06G010600.v8.1"/>
</dbReference>
<name>A0A2C9VNW2_MANES</name>
<dbReference type="GO" id="GO:0007623">
    <property type="term" value="P:circadian rhythm"/>
    <property type="evidence" value="ECO:0007669"/>
    <property type="project" value="InterPro"/>
</dbReference>
<dbReference type="Proteomes" id="UP000091857">
    <property type="component" value="Chromosome 6"/>
</dbReference>
<accession>A0A2C9VNW2</accession>
<dbReference type="EMBL" id="CM004392">
    <property type="protein sequence ID" value="OAY46576.1"/>
    <property type="molecule type" value="Genomic_DNA"/>
</dbReference>
<dbReference type="AlphaFoldDB" id="A0A2C9VNW2"/>
<evidence type="ECO:0008006" key="4">
    <source>
        <dbReference type="Google" id="ProtNLM"/>
    </source>
</evidence>
<reference evidence="3" key="1">
    <citation type="journal article" date="2016" name="Nat. Biotechnol.">
        <title>Sequencing wild and cultivated cassava and related species reveals extensive interspecific hybridization and genetic diversity.</title>
        <authorList>
            <person name="Bredeson J.V."/>
            <person name="Lyons J.B."/>
            <person name="Prochnik S.E."/>
            <person name="Wu G.A."/>
            <person name="Ha C.M."/>
            <person name="Edsinger-Gonzales E."/>
            <person name="Grimwood J."/>
            <person name="Schmutz J."/>
            <person name="Rabbi I.Y."/>
            <person name="Egesi C."/>
            <person name="Nauluvula P."/>
            <person name="Lebot V."/>
            <person name="Ndunguru J."/>
            <person name="Mkamilo G."/>
            <person name="Bart R.S."/>
            <person name="Setter T.L."/>
            <person name="Gleadow R.M."/>
            <person name="Kulakow P."/>
            <person name="Ferguson M.E."/>
            <person name="Rounsley S."/>
            <person name="Rokhsar D.S."/>
        </authorList>
    </citation>
    <scope>NUCLEOTIDE SEQUENCE [LARGE SCALE GENOMIC DNA]</scope>
    <source>
        <strain evidence="3">cv. AM560-2</strain>
    </source>
</reference>
<organism evidence="2 3">
    <name type="scientific">Manihot esculenta</name>
    <name type="common">Cassava</name>
    <name type="synonym">Jatropha manihot</name>
    <dbReference type="NCBI Taxonomy" id="3983"/>
    <lineage>
        <taxon>Eukaryota</taxon>
        <taxon>Viridiplantae</taxon>
        <taxon>Streptophyta</taxon>
        <taxon>Embryophyta</taxon>
        <taxon>Tracheophyta</taxon>
        <taxon>Spermatophyta</taxon>
        <taxon>Magnoliopsida</taxon>
        <taxon>eudicotyledons</taxon>
        <taxon>Gunneridae</taxon>
        <taxon>Pentapetalae</taxon>
        <taxon>rosids</taxon>
        <taxon>fabids</taxon>
        <taxon>Malpighiales</taxon>
        <taxon>Euphorbiaceae</taxon>
        <taxon>Crotonoideae</taxon>
        <taxon>Manihoteae</taxon>
        <taxon>Manihot</taxon>
    </lineage>
</organism>
<sequence>MSDLRMYEFEDNVWDAFRESDDHIVPHPAKECGDQFRVCSDIHKKPWHKVVGTVSDASDAAGYTQRKEKTSLLTLTKKDRMLDKGSWSHALDGVFPACNSGSVKEVASIASEETRASNGILKVGNTDSVGSELCSDDPALDEKSAADDTDTYLFPLGQISETDNDLNFFDNDHEDKDDSNLLYYGWPDDIGNFEDVDRMFRSCDSTFGLESLSNEDDLCWFSLSHATEGSQDALKSGSKFSSSEASALNYTSDHHDASRLNNVDSSVNDSNKETLLTGDKISSNTAGATDISAFGQLQFPNRSVANSTSKDETMLHEQINSNRSKVRHQNHSEGKRKERDLDNGGSFHHNGNLKQFADAKCSLGNVPHQVLSPLGVQQHKQNTVSDSLNHMQTHLSYMHVDYGRPSNQTLVCPNQSRIKSESNGILSPPPKETSFESNQVLFMESSHGPSSEAPAVTTEKRERLYCNQDLEVPYARNLKNPNIASVKSFYDSVQNQARQSGCDIEGHSEIGGVSIAIAGELDSSNAQESSCMSSVSDEISLEATSFCQLQQVMEQLDIRTKLCIRDSLYRLARSAEQRHNCVNADVGTRDDRDTSCPLMDQETNKSNGFLDVETDTNPIDRSIAHLLFHRPSDPSAMPVNDGLSLKSHAMVQGSVTSTPMMAKEQVCQDETASATDKSLLMSGEKQ</sequence>
<evidence type="ECO:0000313" key="2">
    <source>
        <dbReference type="EMBL" id="OAY46576.1"/>
    </source>
</evidence>
<dbReference type="PANTHER" id="PTHR33334:SF8">
    <property type="entry name" value="PROTEIN LNK1"/>
    <property type="match status" value="1"/>
</dbReference>
<dbReference type="GO" id="GO:0006355">
    <property type="term" value="P:regulation of DNA-templated transcription"/>
    <property type="evidence" value="ECO:0007669"/>
    <property type="project" value="InterPro"/>
</dbReference>
<dbReference type="InterPro" id="IPR039928">
    <property type="entry name" value="LNK"/>
</dbReference>
<feature type="region of interest" description="Disordered" evidence="1">
    <location>
        <begin position="304"/>
        <end position="350"/>
    </location>
</feature>
<dbReference type="STRING" id="3983.A0A2C9VNW2"/>